<evidence type="ECO:0000256" key="2">
    <source>
        <dbReference type="ARBA" id="ARBA00022737"/>
    </source>
</evidence>
<dbReference type="FunFam" id="1.10.10.60:FF:000039">
    <property type="entry name" value="MYB transcription factor"/>
    <property type="match status" value="1"/>
</dbReference>
<dbReference type="InterPro" id="IPR015495">
    <property type="entry name" value="Myb_TF_plants"/>
</dbReference>
<dbReference type="SUPFAM" id="SSF46689">
    <property type="entry name" value="Homeodomain-like"/>
    <property type="match status" value="1"/>
</dbReference>
<keyword evidence="8" id="KW-1185">Reference proteome</keyword>
<dbReference type="PROSITE" id="PS51294">
    <property type="entry name" value="HTH_MYB"/>
    <property type="match status" value="2"/>
</dbReference>
<name>A0A6J1EMB7_CUCMO</name>
<dbReference type="InterPro" id="IPR009057">
    <property type="entry name" value="Homeodomain-like_sf"/>
</dbReference>
<dbReference type="Proteomes" id="UP000504609">
    <property type="component" value="Unplaced"/>
</dbReference>
<evidence type="ECO:0000256" key="1">
    <source>
        <dbReference type="ARBA" id="ARBA00004123"/>
    </source>
</evidence>
<dbReference type="GO" id="GO:0003677">
    <property type="term" value="F:DNA binding"/>
    <property type="evidence" value="ECO:0007669"/>
    <property type="project" value="UniProtKB-KW"/>
</dbReference>
<dbReference type="PANTHER" id="PTHR10641">
    <property type="entry name" value="MYB FAMILY TRANSCRIPTION FACTOR"/>
    <property type="match status" value="1"/>
</dbReference>
<keyword evidence="3" id="KW-0238">DNA-binding</keyword>
<reference evidence="9" key="1">
    <citation type="submission" date="2025-08" db="UniProtKB">
        <authorList>
            <consortium name="RefSeq"/>
        </authorList>
    </citation>
    <scope>IDENTIFICATION</scope>
    <source>
        <tissue evidence="9">Young leaves</tissue>
    </source>
</reference>
<accession>A0A6J1EMB7</accession>
<protein>
    <submittedName>
        <fullName evidence="9">Transcription factor MYB41-like</fullName>
    </submittedName>
</protein>
<dbReference type="RefSeq" id="XP_022929267.1">
    <property type="nucleotide sequence ID" value="XM_023073499.1"/>
</dbReference>
<evidence type="ECO:0000256" key="4">
    <source>
        <dbReference type="ARBA" id="ARBA00023242"/>
    </source>
</evidence>
<feature type="domain" description="Myb-like" evidence="6">
    <location>
        <begin position="65"/>
        <end position="115"/>
    </location>
</feature>
<keyword evidence="4" id="KW-0539">Nucleus</keyword>
<evidence type="ECO:0000313" key="8">
    <source>
        <dbReference type="Proteomes" id="UP000504609"/>
    </source>
</evidence>
<proteinExistence type="predicted"/>
<feature type="domain" description="HTH myb-type" evidence="7">
    <location>
        <begin position="65"/>
        <end position="119"/>
    </location>
</feature>
<dbReference type="FunFam" id="1.10.10.60:FF:000001">
    <property type="entry name" value="MYB-related transcription factor"/>
    <property type="match status" value="1"/>
</dbReference>
<dbReference type="InterPro" id="IPR001005">
    <property type="entry name" value="SANT/Myb"/>
</dbReference>
<dbReference type="GO" id="GO:0005634">
    <property type="term" value="C:nucleus"/>
    <property type="evidence" value="ECO:0007669"/>
    <property type="project" value="UniProtKB-SubCell"/>
</dbReference>
<dbReference type="SMART" id="SM00717">
    <property type="entry name" value="SANT"/>
    <property type="match status" value="2"/>
</dbReference>
<dbReference type="AlphaFoldDB" id="A0A6J1EMB7"/>
<feature type="domain" description="Myb-like" evidence="6">
    <location>
        <begin position="12"/>
        <end position="64"/>
    </location>
</feature>
<keyword evidence="2" id="KW-0677">Repeat</keyword>
<feature type="region of interest" description="Disordered" evidence="5">
    <location>
        <begin position="229"/>
        <end position="257"/>
    </location>
</feature>
<organism evidence="8 9">
    <name type="scientific">Cucurbita moschata</name>
    <name type="common">Winter crookneck squash</name>
    <name type="synonym">Cucurbita pepo var. moschata</name>
    <dbReference type="NCBI Taxonomy" id="3662"/>
    <lineage>
        <taxon>Eukaryota</taxon>
        <taxon>Viridiplantae</taxon>
        <taxon>Streptophyta</taxon>
        <taxon>Embryophyta</taxon>
        <taxon>Tracheophyta</taxon>
        <taxon>Spermatophyta</taxon>
        <taxon>Magnoliopsida</taxon>
        <taxon>eudicotyledons</taxon>
        <taxon>Gunneridae</taxon>
        <taxon>Pentapetalae</taxon>
        <taxon>rosids</taxon>
        <taxon>fabids</taxon>
        <taxon>Cucurbitales</taxon>
        <taxon>Cucurbitaceae</taxon>
        <taxon>Cucurbiteae</taxon>
        <taxon>Cucurbita</taxon>
    </lineage>
</organism>
<dbReference type="InterPro" id="IPR017930">
    <property type="entry name" value="Myb_dom"/>
</dbReference>
<dbReference type="Pfam" id="PF00249">
    <property type="entry name" value="Myb_DNA-binding"/>
    <property type="match status" value="2"/>
</dbReference>
<gene>
    <name evidence="9" type="primary">LOC111435897</name>
</gene>
<evidence type="ECO:0000313" key="9">
    <source>
        <dbReference type="RefSeq" id="XP_022929267.1"/>
    </source>
</evidence>
<evidence type="ECO:0000259" key="7">
    <source>
        <dbReference type="PROSITE" id="PS51294"/>
    </source>
</evidence>
<dbReference type="CDD" id="cd00167">
    <property type="entry name" value="SANT"/>
    <property type="match status" value="2"/>
</dbReference>
<comment type="subcellular location">
    <subcellularLocation>
        <location evidence="1">Nucleus</location>
    </subcellularLocation>
</comment>
<evidence type="ECO:0000259" key="6">
    <source>
        <dbReference type="PROSITE" id="PS50090"/>
    </source>
</evidence>
<dbReference type="GeneID" id="111435897"/>
<dbReference type="PROSITE" id="PS50090">
    <property type="entry name" value="MYB_LIKE"/>
    <property type="match status" value="2"/>
</dbReference>
<evidence type="ECO:0000256" key="3">
    <source>
        <dbReference type="ARBA" id="ARBA00023125"/>
    </source>
</evidence>
<feature type="domain" description="HTH myb-type" evidence="7">
    <location>
        <begin position="15"/>
        <end position="64"/>
    </location>
</feature>
<evidence type="ECO:0000256" key="5">
    <source>
        <dbReference type="SAM" id="MobiDB-lite"/>
    </source>
</evidence>
<sequence>MGRSPPSSSSNQIGLKRGPWTHEEDHKLVSFITKHGYGSWRSLPVLAGLNRCGKSCRLRWANYLRPDIKRGKFSQQEQQVILDLHSILGNKWSVIASHLPGRTDNEIKNFWNTHLKKRLIKMGLDPVTHMPAIYDNTLSAHHLPPPNLENFLLFHLPTLKQQLEALQMATLQEYLQLPQLPPPPFTPTFHLQYDRNMSGPYANLPDLEVFGASDDPTWTAVSGDQNGASMWVSSSSSNAPSPLPPVEANSESESAPLTDELMFNDYSLFSDIDP</sequence>
<dbReference type="KEGG" id="cmos:111435897"/>
<dbReference type="PANTHER" id="PTHR10641:SF1387">
    <property type="entry name" value="OS08G0486300 PROTEIN"/>
    <property type="match status" value="1"/>
</dbReference>
<dbReference type="Gene3D" id="1.10.10.60">
    <property type="entry name" value="Homeodomain-like"/>
    <property type="match status" value="2"/>
</dbReference>